<feature type="transmembrane region" description="Helical" evidence="1">
    <location>
        <begin position="6"/>
        <end position="32"/>
    </location>
</feature>
<keyword evidence="3" id="KW-1185">Reference proteome</keyword>
<evidence type="ECO:0000313" key="3">
    <source>
        <dbReference type="Proteomes" id="UP001235064"/>
    </source>
</evidence>
<organism evidence="2 3">
    <name type="scientific">Microbacterium candidum</name>
    <dbReference type="NCBI Taxonomy" id="3041922"/>
    <lineage>
        <taxon>Bacteria</taxon>
        <taxon>Bacillati</taxon>
        <taxon>Actinomycetota</taxon>
        <taxon>Actinomycetes</taxon>
        <taxon>Micrococcales</taxon>
        <taxon>Microbacteriaceae</taxon>
        <taxon>Microbacterium</taxon>
    </lineage>
</organism>
<keyword evidence="1" id="KW-1133">Transmembrane helix</keyword>
<evidence type="ECO:0000256" key="1">
    <source>
        <dbReference type="SAM" id="Phobius"/>
    </source>
</evidence>
<sequence>MSRQWVWWVLGAIGLVLVAIPAVLLTIGSVWATADHTAAATRICASLAGASHLDAVTWESGLSPHWTCEWSNDAARTAGSANIRWYEILR</sequence>
<proteinExistence type="predicted"/>
<comment type="caution">
    <text evidence="2">The sequence shown here is derived from an EMBL/GenBank/DDBJ whole genome shotgun (WGS) entry which is preliminary data.</text>
</comment>
<protein>
    <submittedName>
        <fullName evidence="2">Uncharacterized protein</fullName>
    </submittedName>
</protein>
<dbReference type="RefSeq" id="WP_286286243.1">
    <property type="nucleotide sequence ID" value="NZ_JASXSZ010000001.1"/>
</dbReference>
<name>A0ABT7MUH9_9MICO</name>
<keyword evidence="1" id="KW-0472">Membrane</keyword>
<gene>
    <name evidence="2" type="ORF">QSV35_02115</name>
</gene>
<keyword evidence="1" id="KW-0812">Transmembrane</keyword>
<dbReference type="Proteomes" id="UP001235064">
    <property type="component" value="Unassembled WGS sequence"/>
</dbReference>
<dbReference type="EMBL" id="JASXSZ010000001">
    <property type="protein sequence ID" value="MDL9978116.1"/>
    <property type="molecule type" value="Genomic_DNA"/>
</dbReference>
<evidence type="ECO:0000313" key="2">
    <source>
        <dbReference type="EMBL" id="MDL9978116.1"/>
    </source>
</evidence>
<accession>A0ABT7MUH9</accession>
<reference evidence="2 3" key="1">
    <citation type="submission" date="2023-06" db="EMBL/GenBank/DDBJ databases">
        <title>Microbacterium sp. nov., isolated from a waste landfill.</title>
        <authorList>
            <person name="Wen W."/>
        </authorList>
    </citation>
    <scope>NUCLEOTIDE SEQUENCE [LARGE SCALE GENOMIC DNA]</scope>
    <source>
        <strain evidence="2 3">ASV49</strain>
    </source>
</reference>